<sequence>MAQVTTAADWAPYIPVSLFTRLLSFARSAWVMVMVDNPLTWKLFKGRNELDDIEGPFYILGAPQREFEDGKSVLAPKELLERDGPFLFMLDVKDVKGNPVPNAVLDCWQADSNGDYYFSSWILRGKVKTDAQGHAEILSVRPSDYGAPLLGVRKSHMHLIASGVQGKHVPMTTQVYMCPGNDSGHLAGDFASYARPVPYKNMATTWSLPNVNHGENFPDFPELPADDVDTAERVRWWNETLRKHDVGREVVAVARHELKLSVL</sequence>
<accession>A0A371DRZ0</accession>
<keyword evidence="2 5" id="KW-0223">Dioxygenase</keyword>
<dbReference type="PANTHER" id="PTHR33711">
    <property type="entry name" value="DIOXYGENASE, PUTATIVE (AFU_ORTHOLOGUE AFUA_2G02910)-RELATED"/>
    <property type="match status" value="1"/>
</dbReference>
<dbReference type="Gene3D" id="2.60.130.10">
    <property type="entry name" value="Aromatic compound dioxygenase"/>
    <property type="match status" value="1"/>
</dbReference>
<dbReference type="AlphaFoldDB" id="A0A371DRZ0"/>
<dbReference type="SUPFAM" id="SSF49482">
    <property type="entry name" value="Aromatic compound dioxygenase"/>
    <property type="match status" value="1"/>
</dbReference>
<evidence type="ECO:0000313" key="5">
    <source>
        <dbReference type="EMBL" id="RDX55326.1"/>
    </source>
</evidence>
<proteinExistence type="inferred from homology"/>
<comment type="similarity">
    <text evidence="1">Belongs to the intradiol ring-cleavage dioxygenase family.</text>
</comment>
<evidence type="ECO:0000256" key="1">
    <source>
        <dbReference type="ARBA" id="ARBA00007825"/>
    </source>
</evidence>
<dbReference type="InterPro" id="IPR015889">
    <property type="entry name" value="Intradiol_dOase_core"/>
</dbReference>
<dbReference type="GO" id="GO:0016702">
    <property type="term" value="F:oxidoreductase activity, acting on single donors with incorporation of molecular oxygen, incorporation of two atoms of oxygen"/>
    <property type="evidence" value="ECO:0007669"/>
    <property type="project" value="InterPro"/>
</dbReference>
<dbReference type="PANTHER" id="PTHR33711:SF7">
    <property type="entry name" value="INTRADIOL RING-CLEAVAGE DIOXYGENASES DOMAIN-CONTAINING PROTEIN-RELATED"/>
    <property type="match status" value="1"/>
</dbReference>
<organism evidence="5 6">
    <name type="scientific">Lentinus brumalis</name>
    <dbReference type="NCBI Taxonomy" id="2498619"/>
    <lineage>
        <taxon>Eukaryota</taxon>
        <taxon>Fungi</taxon>
        <taxon>Dikarya</taxon>
        <taxon>Basidiomycota</taxon>
        <taxon>Agaricomycotina</taxon>
        <taxon>Agaricomycetes</taxon>
        <taxon>Polyporales</taxon>
        <taxon>Polyporaceae</taxon>
        <taxon>Lentinus</taxon>
    </lineage>
</organism>
<dbReference type="Pfam" id="PF00775">
    <property type="entry name" value="Dioxygenase_C"/>
    <property type="match status" value="1"/>
</dbReference>
<protein>
    <submittedName>
        <fullName evidence="5">Aromatic compound dioxygenase</fullName>
    </submittedName>
</protein>
<gene>
    <name evidence="5" type="ORF">OH76DRAFT_1338615</name>
</gene>
<reference evidence="5 6" key="1">
    <citation type="journal article" date="2018" name="Biotechnol. Biofuels">
        <title>Integrative visual omics of the white-rot fungus Polyporus brumalis exposes the biotechnological potential of its oxidative enzymes for delignifying raw plant biomass.</title>
        <authorList>
            <person name="Miyauchi S."/>
            <person name="Rancon A."/>
            <person name="Drula E."/>
            <person name="Hage H."/>
            <person name="Chaduli D."/>
            <person name="Favel A."/>
            <person name="Grisel S."/>
            <person name="Henrissat B."/>
            <person name="Herpoel-Gimbert I."/>
            <person name="Ruiz-Duenas F.J."/>
            <person name="Chevret D."/>
            <person name="Hainaut M."/>
            <person name="Lin J."/>
            <person name="Wang M."/>
            <person name="Pangilinan J."/>
            <person name="Lipzen A."/>
            <person name="Lesage-Meessen L."/>
            <person name="Navarro D."/>
            <person name="Riley R."/>
            <person name="Grigoriev I.V."/>
            <person name="Zhou S."/>
            <person name="Raouche S."/>
            <person name="Rosso M.N."/>
        </authorList>
    </citation>
    <scope>NUCLEOTIDE SEQUENCE [LARGE SCALE GENOMIC DNA]</scope>
    <source>
        <strain evidence="5 6">BRFM 1820</strain>
    </source>
</reference>
<keyword evidence="6" id="KW-1185">Reference proteome</keyword>
<feature type="domain" description="Intradiol ring-cleavage dioxygenases" evidence="4">
    <location>
        <begin position="53"/>
        <end position="195"/>
    </location>
</feature>
<dbReference type="EMBL" id="KZ857382">
    <property type="protein sequence ID" value="RDX55326.1"/>
    <property type="molecule type" value="Genomic_DNA"/>
</dbReference>
<dbReference type="Proteomes" id="UP000256964">
    <property type="component" value="Unassembled WGS sequence"/>
</dbReference>
<name>A0A371DRZ0_9APHY</name>
<evidence type="ECO:0000256" key="3">
    <source>
        <dbReference type="ARBA" id="ARBA00023002"/>
    </source>
</evidence>
<evidence type="ECO:0000256" key="2">
    <source>
        <dbReference type="ARBA" id="ARBA00022964"/>
    </source>
</evidence>
<dbReference type="InterPro" id="IPR050770">
    <property type="entry name" value="Intradiol_RC_Dioxygenase"/>
</dbReference>
<dbReference type="OrthoDB" id="121380at2759"/>
<evidence type="ECO:0000259" key="4">
    <source>
        <dbReference type="Pfam" id="PF00775"/>
    </source>
</evidence>
<keyword evidence="3" id="KW-0560">Oxidoreductase</keyword>
<dbReference type="GO" id="GO:0008199">
    <property type="term" value="F:ferric iron binding"/>
    <property type="evidence" value="ECO:0007669"/>
    <property type="project" value="InterPro"/>
</dbReference>
<evidence type="ECO:0000313" key="6">
    <source>
        <dbReference type="Proteomes" id="UP000256964"/>
    </source>
</evidence>
<dbReference type="InterPro" id="IPR000627">
    <property type="entry name" value="Intradiol_dOase_C"/>
</dbReference>